<keyword evidence="9" id="KW-1185">Reference proteome</keyword>
<keyword evidence="2" id="KW-0949">S-adenosyl-L-methionine</keyword>
<dbReference type="NCBIfam" id="TIGR04167">
    <property type="entry name" value="rSAM_SeCys"/>
    <property type="match status" value="1"/>
</dbReference>
<evidence type="ECO:0000259" key="6">
    <source>
        <dbReference type="Pfam" id="PF04055"/>
    </source>
</evidence>
<proteinExistence type="predicted"/>
<dbReference type="InterPro" id="IPR058240">
    <property type="entry name" value="rSAM_sf"/>
</dbReference>
<dbReference type="InterPro" id="IPR007197">
    <property type="entry name" value="rSAM"/>
</dbReference>
<comment type="cofactor">
    <cofactor evidence="1">
        <name>[4Fe-4S] cluster</name>
        <dbReference type="ChEBI" id="CHEBI:49883"/>
    </cofactor>
</comment>
<feature type="domain" description="Arsenosugar biosynthesis radical SAM protein ArsS-like C-terminal" evidence="7">
    <location>
        <begin position="216"/>
        <end position="349"/>
    </location>
</feature>
<keyword evidence="4" id="KW-0408">Iron</keyword>
<reference evidence="8 9" key="1">
    <citation type="submission" date="2019-02" db="EMBL/GenBank/DDBJ databases">
        <title>Bacterial novel species Emticicia sp. 17J42-9 isolated from soil.</title>
        <authorList>
            <person name="Jung H.-Y."/>
        </authorList>
    </citation>
    <scope>NUCLEOTIDE SEQUENCE [LARGE SCALE GENOMIC DNA]</scope>
    <source>
        <strain evidence="8 9">17J42-9</strain>
    </source>
</reference>
<evidence type="ECO:0000256" key="2">
    <source>
        <dbReference type="ARBA" id="ARBA00022691"/>
    </source>
</evidence>
<dbReference type="RefSeq" id="WP_130023495.1">
    <property type="nucleotide sequence ID" value="NZ_SEWF01000047.1"/>
</dbReference>
<evidence type="ECO:0000313" key="9">
    <source>
        <dbReference type="Proteomes" id="UP000293162"/>
    </source>
</evidence>
<dbReference type="OrthoDB" id="9810775at2"/>
<dbReference type="PANTHER" id="PTHR43728">
    <property type="entry name" value="SLR0304 PROTEIN"/>
    <property type="match status" value="1"/>
</dbReference>
<dbReference type="InterPro" id="IPR013785">
    <property type="entry name" value="Aldolase_TIM"/>
</dbReference>
<accession>A0A4Q5LUI6</accession>
<comment type="caution">
    <text evidence="8">The sequence shown here is derived from an EMBL/GenBank/DDBJ whole genome shotgun (WGS) entry which is preliminary data.</text>
</comment>
<keyword evidence="3" id="KW-0479">Metal-binding</keyword>
<dbReference type="PANTHER" id="PTHR43728:SF1">
    <property type="entry name" value="FE-S OXIDOREDUCTASE"/>
    <property type="match status" value="1"/>
</dbReference>
<keyword evidence="5" id="KW-0411">Iron-sulfur</keyword>
<evidence type="ECO:0000256" key="3">
    <source>
        <dbReference type="ARBA" id="ARBA00022723"/>
    </source>
</evidence>
<dbReference type="SFLD" id="SFLDG01067">
    <property type="entry name" value="SPASM/twitch_domain_containing"/>
    <property type="match status" value="1"/>
</dbReference>
<name>A0A4Q5LUI6_9BACT</name>
<protein>
    <submittedName>
        <fullName evidence="8">Radical SAM/Cys-rich domain protein</fullName>
    </submittedName>
</protein>
<dbReference type="Pfam" id="PF12345">
    <property type="entry name" value="DUF3641"/>
    <property type="match status" value="1"/>
</dbReference>
<dbReference type="SFLD" id="SFLDS00029">
    <property type="entry name" value="Radical_SAM"/>
    <property type="match status" value="1"/>
</dbReference>
<dbReference type="GO" id="GO:0051536">
    <property type="term" value="F:iron-sulfur cluster binding"/>
    <property type="evidence" value="ECO:0007669"/>
    <property type="project" value="UniProtKB-KW"/>
</dbReference>
<evidence type="ECO:0000259" key="7">
    <source>
        <dbReference type="Pfam" id="PF12345"/>
    </source>
</evidence>
<organism evidence="8 9">
    <name type="scientific">Emticicia agri</name>
    <dbReference type="NCBI Taxonomy" id="2492393"/>
    <lineage>
        <taxon>Bacteria</taxon>
        <taxon>Pseudomonadati</taxon>
        <taxon>Bacteroidota</taxon>
        <taxon>Cytophagia</taxon>
        <taxon>Cytophagales</taxon>
        <taxon>Leadbetterellaceae</taxon>
        <taxon>Emticicia</taxon>
    </lineage>
</organism>
<sequence length="351" mass="39628">MKSLKAQGSILSNTQQQIDILEQGTNQNNSSKQLLFTEKLEALEHYPLKPTQLEIFQINVGKMCNQVCQHCHVDAGPDRKEIMTVETMQQCLDVLKANASFKTVDLTGGAPEMNPHFRWFIEEIKKLNKHIIVRCNLTIILANKKYHDLPDFFKQHRVEVVSSLPFYSKDRTDRQRGTGVFGDSIKALQLLNRVGYGVEGSNLLLNLVYNPAGAFLPASQTTLEKEYKEALQKEFNIVFNNLYTITNMPISRYLDYLLRTGNYEKYMDKLITAFNPSAALNVMCRNTLSIGWDGFMYDCDFNQMLDLKVAVSQEHISQFNAADLLNRSIILNQHCYGCTAGSGSSCGGAVA</sequence>
<dbReference type="GO" id="GO:0003824">
    <property type="term" value="F:catalytic activity"/>
    <property type="evidence" value="ECO:0007669"/>
    <property type="project" value="InterPro"/>
</dbReference>
<evidence type="ECO:0000313" key="8">
    <source>
        <dbReference type="EMBL" id="RYU93338.1"/>
    </source>
</evidence>
<evidence type="ECO:0000256" key="4">
    <source>
        <dbReference type="ARBA" id="ARBA00023004"/>
    </source>
</evidence>
<dbReference type="Pfam" id="PF04055">
    <property type="entry name" value="Radical_SAM"/>
    <property type="match status" value="1"/>
</dbReference>
<feature type="domain" description="Radical SAM core" evidence="6">
    <location>
        <begin position="58"/>
        <end position="198"/>
    </location>
</feature>
<dbReference type="EMBL" id="SEWF01000047">
    <property type="protein sequence ID" value="RYU93338.1"/>
    <property type="molecule type" value="Genomic_DNA"/>
</dbReference>
<dbReference type="InterPro" id="IPR024521">
    <property type="entry name" value="ArsS-like_C"/>
</dbReference>
<dbReference type="InterPro" id="IPR026351">
    <property type="entry name" value="rSAM_ArsS-like"/>
</dbReference>
<evidence type="ECO:0000256" key="1">
    <source>
        <dbReference type="ARBA" id="ARBA00001966"/>
    </source>
</evidence>
<evidence type="ECO:0000256" key="5">
    <source>
        <dbReference type="ARBA" id="ARBA00023014"/>
    </source>
</evidence>
<dbReference type="CDD" id="cd01335">
    <property type="entry name" value="Radical_SAM"/>
    <property type="match status" value="1"/>
</dbReference>
<dbReference type="GO" id="GO:0046872">
    <property type="term" value="F:metal ion binding"/>
    <property type="evidence" value="ECO:0007669"/>
    <property type="project" value="UniProtKB-KW"/>
</dbReference>
<gene>
    <name evidence="8" type="ORF">EWM59_22435</name>
</gene>
<dbReference type="Proteomes" id="UP000293162">
    <property type="component" value="Unassembled WGS sequence"/>
</dbReference>
<dbReference type="SUPFAM" id="SSF102114">
    <property type="entry name" value="Radical SAM enzymes"/>
    <property type="match status" value="1"/>
</dbReference>
<dbReference type="Gene3D" id="3.20.20.70">
    <property type="entry name" value="Aldolase class I"/>
    <property type="match status" value="1"/>
</dbReference>
<dbReference type="AlphaFoldDB" id="A0A4Q5LUI6"/>